<proteinExistence type="predicted"/>
<organism evidence="1 2">
    <name type="scientific">Bradyrhizobium vignae</name>
    <dbReference type="NCBI Taxonomy" id="1549949"/>
    <lineage>
        <taxon>Bacteria</taxon>
        <taxon>Pseudomonadati</taxon>
        <taxon>Pseudomonadota</taxon>
        <taxon>Alphaproteobacteria</taxon>
        <taxon>Hyphomicrobiales</taxon>
        <taxon>Nitrobacteraceae</taxon>
        <taxon>Bradyrhizobium</taxon>
    </lineage>
</organism>
<dbReference type="KEGG" id="bvz:BRAD3257_6485"/>
<dbReference type="Proteomes" id="UP000246085">
    <property type="component" value="Chromosome BRAD3257"/>
</dbReference>
<accession>A0A2U3Q7L6</accession>
<name>A0A2U3Q7L6_9BRAD</name>
<reference evidence="1 2" key="1">
    <citation type="submission" date="2018-03" db="EMBL/GenBank/DDBJ databases">
        <authorList>
            <person name="Gully D."/>
        </authorList>
    </citation>
    <scope>NUCLEOTIDE SEQUENCE [LARGE SCALE GENOMIC DNA]</scope>
    <source>
        <strain evidence="1">ORS3257</strain>
    </source>
</reference>
<dbReference type="EMBL" id="LS398110">
    <property type="protein sequence ID" value="SPP97380.1"/>
    <property type="molecule type" value="Genomic_DNA"/>
</dbReference>
<dbReference type="AlphaFoldDB" id="A0A2U3Q7L6"/>
<evidence type="ECO:0000313" key="1">
    <source>
        <dbReference type="EMBL" id="SPP97380.1"/>
    </source>
</evidence>
<sequence>MVAYASRFSQKECIAERAVSTTAEFHFNMKATLKDRTVMEGEIPDRIKNISRSLQD</sequence>
<evidence type="ECO:0000313" key="2">
    <source>
        <dbReference type="Proteomes" id="UP000246085"/>
    </source>
</evidence>
<protein>
    <submittedName>
        <fullName evidence="1">Uncharacterized protein</fullName>
    </submittedName>
</protein>
<gene>
    <name evidence="1" type="ORF">BRAD3257_6485</name>
</gene>